<organism evidence="3 4">
    <name type="scientific">Aquisphaera giovannonii</name>
    <dbReference type="NCBI Taxonomy" id="406548"/>
    <lineage>
        <taxon>Bacteria</taxon>
        <taxon>Pseudomonadati</taxon>
        <taxon>Planctomycetota</taxon>
        <taxon>Planctomycetia</taxon>
        <taxon>Isosphaerales</taxon>
        <taxon>Isosphaeraceae</taxon>
        <taxon>Aquisphaera</taxon>
    </lineage>
</organism>
<evidence type="ECO:0000256" key="1">
    <source>
        <dbReference type="SAM" id="MobiDB-lite"/>
    </source>
</evidence>
<name>A0A5B9W4S3_9BACT</name>
<proteinExistence type="predicted"/>
<dbReference type="Gene3D" id="3.40.50.11440">
    <property type="match status" value="1"/>
</dbReference>
<keyword evidence="4" id="KW-1185">Reference proteome</keyword>
<dbReference type="PANTHER" id="PTHR33171">
    <property type="entry name" value="LAR_N DOMAIN-CONTAINING PROTEIN"/>
    <property type="match status" value="1"/>
</dbReference>
<evidence type="ECO:0000313" key="3">
    <source>
        <dbReference type="EMBL" id="QEH35135.1"/>
    </source>
</evidence>
<gene>
    <name evidence="3" type="ORF">OJF2_36800</name>
</gene>
<dbReference type="InterPro" id="IPR018657">
    <property type="entry name" value="LarA-like_N"/>
</dbReference>
<feature type="domain" description="LarA-like N-terminal" evidence="2">
    <location>
        <begin position="46"/>
        <end position="225"/>
    </location>
</feature>
<evidence type="ECO:0000313" key="4">
    <source>
        <dbReference type="Proteomes" id="UP000324233"/>
    </source>
</evidence>
<sequence>MERMSESDGSGGRNGPPVSSCEVPWGPAGSLRLAFPPGATVCEGDVVRPDLDGALADYPAALAAALGTPDGMGRLRELARPGMRVAVVVDDPSRWTPVREALPAVLRELQAAGVAAGDVAIVAGVGRHHAVDRAAMERRVGPEVAAAYECHSPPVDDLSAYDDLGATATGLPVRVFAPVARAGLRILIGSVLPHLQAGFGGGYKLIFPGTSHRSTLGALHRRGITGEEGRDAGRLLGGDAASNPMRRAIHEAAGRLGPCFSISHLLGAPGQVFRVAAGHPERVQDALAAEARRRFRAPAAAPADIVAAGNHPWPGDPMQSFKVLLHHRAASRPGGVLAGLFWTDPEEIDRSFPRTAMRLIAATGAAGGWGIRRAVPLAERVLSAKGSPAAFMLRWARELVVDRAVLVYAPPLFDRIGPRLGPVRIFDDPSKLWSAAIAAAARTGHGGEPSVRIFPSGGLTYVPSGGG</sequence>
<evidence type="ECO:0000259" key="2">
    <source>
        <dbReference type="Pfam" id="PF09861"/>
    </source>
</evidence>
<dbReference type="KEGG" id="agv:OJF2_36800"/>
<feature type="region of interest" description="Disordered" evidence="1">
    <location>
        <begin position="1"/>
        <end position="21"/>
    </location>
</feature>
<dbReference type="GO" id="GO:0050043">
    <property type="term" value="F:lactate racemase activity"/>
    <property type="evidence" value="ECO:0007669"/>
    <property type="project" value="InterPro"/>
</dbReference>
<dbReference type="Pfam" id="PF09861">
    <property type="entry name" value="Lar_N"/>
    <property type="match status" value="1"/>
</dbReference>
<accession>A0A5B9W4S3</accession>
<dbReference type="Proteomes" id="UP000324233">
    <property type="component" value="Chromosome"/>
</dbReference>
<dbReference type="PANTHER" id="PTHR33171:SF17">
    <property type="entry name" value="LARA-LIKE N-TERMINAL DOMAIN-CONTAINING PROTEIN"/>
    <property type="match status" value="1"/>
</dbReference>
<dbReference type="InterPro" id="IPR048068">
    <property type="entry name" value="LarA-like"/>
</dbReference>
<dbReference type="EMBL" id="CP042997">
    <property type="protein sequence ID" value="QEH35135.1"/>
    <property type="molecule type" value="Genomic_DNA"/>
</dbReference>
<reference evidence="3 4" key="1">
    <citation type="submission" date="2019-08" db="EMBL/GenBank/DDBJ databases">
        <title>Deep-cultivation of Planctomycetes and their phenomic and genomic characterization uncovers novel biology.</title>
        <authorList>
            <person name="Wiegand S."/>
            <person name="Jogler M."/>
            <person name="Boedeker C."/>
            <person name="Pinto D."/>
            <person name="Vollmers J."/>
            <person name="Rivas-Marin E."/>
            <person name="Kohn T."/>
            <person name="Peeters S.H."/>
            <person name="Heuer A."/>
            <person name="Rast P."/>
            <person name="Oberbeckmann S."/>
            <person name="Bunk B."/>
            <person name="Jeske O."/>
            <person name="Meyerdierks A."/>
            <person name="Storesund J.E."/>
            <person name="Kallscheuer N."/>
            <person name="Luecker S."/>
            <person name="Lage O.M."/>
            <person name="Pohl T."/>
            <person name="Merkel B.J."/>
            <person name="Hornburger P."/>
            <person name="Mueller R.-W."/>
            <person name="Bruemmer F."/>
            <person name="Labrenz M."/>
            <person name="Spormann A.M."/>
            <person name="Op den Camp H."/>
            <person name="Overmann J."/>
            <person name="Amann R."/>
            <person name="Jetten M.S.M."/>
            <person name="Mascher T."/>
            <person name="Medema M.H."/>
            <person name="Devos D.P."/>
            <person name="Kaster A.-K."/>
            <person name="Ovreas L."/>
            <person name="Rohde M."/>
            <person name="Galperin M.Y."/>
            <person name="Jogler C."/>
        </authorList>
    </citation>
    <scope>NUCLEOTIDE SEQUENCE [LARGE SCALE GENOMIC DNA]</scope>
    <source>
        <strain evidence="3 4">OJF2</strain>
    </source>
</reference>
<dbReference type="AlphaFoldDB" id="A0A5B9W4S3"/>
<protein>
    <recommendedName>
        <fullName evidence="2">LarA-like N-terminal domain-containing protein</fullName>
    </recommendedName>
</protein>